<evidence type="ECO:0000313" key="1">
    <source>
        <dbReference type="EMBL" id="HAB2215558.1"/>
    </source>
</evidence>
<sequence>FTGEHRILKTDFALLCPNCHKAVHIYLREENLQYEEAKIKIRNILKR</sequence>
<dbReference type="EMBL" id="DAAGAC010000012">
    <property type="protein sequence ID" value="HAB2215558.1"/>
    <property type="molecule type" value="Genomic_DNA"/>
</dbReference>
<feature type="non-terminal residue" evidence="1">
    <location>
        <position position="1"/>
    </location>
</feature>
<accession>A0A6X8TD46</accession>
<dbReference type="GO" id="GO:0004519">
    <property type="term" value="F:endonuclease activity"/>
    <property type="evidence" value="ECO:0007669"/>
    <property type="project" value="UniProtKB-KW"/>
</dbReference>
<name>A0A6X8TD46_SALET</name>
<keyword evidence="1" id="KW-0540">Nuclease</keyword>
<comment type="caution">
    <text evidence="1">The sequence shown here is derived from an EMBL/GenBank/DDBJ whole genome shotgun (WGS) entry which is preliminary data.</text>
</comment>
<gene>
    <name evidence="1" type="ORF">GB207_03835</name>
</gene>
<reference evidence="1" key="2">
    <citation type="submission" date="2019-10" db="EMBL/GenBank/DDBJ databases">
        <authorList>
            <consortium name="NCBI Pathogen Detection Project"/>
        </authorList>
    </citation>
    <scope>NUCLEOTIDE SEQUENCE</scope>
    <source>
        <strain evidence="1">Salmonella enterica</strain>
    </source>
</reference>
<keyword evidence="1" id="KW-0378">Hydrolase</keyword>
<reference evidence="1" key="1">
    <citation type="journal article" date="2018" name="Genome Biol.">
        <title>SKESA: strategic k-mer extension for scrupulous assemblies.</title>
        <authorList>
            <person name="Souvorov A."/>
            <person name="Agarwala R."/>
            <person name="Lipman D.J."/>
        </authorList>
    </citation>
    <scope>NUCLEOTIDE SEQUENCE</scope>
    <source>
        <strain evidence="1">Salmonella enterica</strain>
    </source>
</reference>
<dbReference type="AlphaFoldDB" id="A0A6X8TD46"/>
<protein>
    <submittedName>
        <fullName evidence="1">Restriction endonuclease</fullName>
    </submittedName>
</protein>
<keyword evidence="1" id="KW-0255">Endonuclease</keyword>
<organism evidence="1">
    <name type="scientific">Salmonella enterica subsp. enterica serovar Bareilly</name>
    <dbReference type="NCBI Taxonomy" id="58096"/>
    <lineage>
        <taxon>Bacteria</taxon>
        <taxon>Pseudomonadati</taxon>
        <taxon>Pseudomonadota</taxon>
        <taxon>Gammaproteobacteria</taxon>
        <taxon>Enterobacterales</taxon>
        <taxon>Enterobacteriaceae</taxon>
        <taxon>Salmonella</taxon>
    </lineage>
</organism>
<proteinExistence type="predicted"/>